<protein>
    <submittedName>
        <fullName evidence="1">Uncharacterized protein</fullName>
    </submittedName>
</protein>
<evidence type="ECO:0000313" key="2">
    <source>
        <dbReference type="Proteomes" id="UP000245133"/>
    </source>
</evidence>
<evidence type="ECO:0000313" key="1">
    <source>
        <dbReference type="EMBL" id="GBF52148.1"/>
    </source>
</evidence>
<reference evidence="1 2" key="1">
    <citation type="submission" date="2018-02" db="EMBL/GenBank/DDBJ databases">
        <title>Novel Leptospira species isolated from soil and water in Japan.</title>
        <authorList>
            <person name="Nakao R."/>
            <person name="Masuzawa T."/>
        </authorList>
    </citation>
    <scope>NUCLEOTIDE SEQUENCE [LARGE SCALE GENOMIC DNA]</scope>
    <source>
        <strain evidence="1 2">YH101</strain>
    </source>
</reference>
<accession>A0A2P2E5J8</accession>
<dbReference type="Proteomes" id="UP000245133">
    <property type="component" value="Unassembled WGS sequence"/>
</dbReference>
<proteinExistence type="predicted"/>
<dbReference type="EMBL" id="BFBB01000017">
    <property type="protein sequence ID" value="GBF52148.1"/>
    <property type="molecule type" value="Genomic_DNA"/>
</dbReference>
<keyword evidence="2" id="KW-1185">Reference proteome</keyword>
<name>A0A2P2E5J8_9LEPT</name>
<dbReference type="AlphaFoldDB" id="A0A2P2E5J8"/>
<feature type="non-terminal residue" evidence="1">
    <location>
        <position position="23"/>
    </location>
</feature>
<feature type="non-terminal residue" evidence="1">
    <location>
        <position position="1"/>
    </location>
</feature>
<sequence>TLMHTKIINQERLLKSVTLLLPL</sequence>
<organism evidence="1 2">
    <name type="scientific">Leptospira ryugenii</name>
    <dbReference type="NCBI Taxonomy" id="1917863"/>
    <lineage>
        <taxon>Bacteria</taxon>
        <taxon>Pseudomonadati</taxon>
        <taxon>Spirochaetota</taxon>
        <taxon>Spirochaetia</taxon>
        <taxon>Leptospirales</taxon>
        <taxon>Leptospiraceae</taxon>
        <taxon>Leptospira</taxon>
    </lineage>
</organism>
<gene>
    <name evidence="1" type="ORF">LPTSP4_36860</name>
</gene>
<comment type="caution">
    <text evidence="1">The sequence shown here is derived from an EMBL/GenBank/DDBJ whole genome shotgun (WGS) entry which is preliminary data.</text>
</comment>